<evidence type="ECO:0000256" key="15">
    <source>
        <dbReference type="ARBA" id="ARBA00047272"/>
    </source>
</evidence>
<dbReference type="Pfam" id="PF00069">
    <property type="entry name" value="Pkinase"/>
    <property type="match status" value="1"/>
</dbReference>
<name>A0A8B9CQD2_9AVES</name>
<dbReference type="SUPFAM" id="SSF56112">
    <property type="entry name" value="Protein kinase-like (PK-like)"/>
    <property type="match status" value="1"/>
</dbReference>
<dbReference type="FunFam" id="3.30.200.20:FF:000321">
    <property type="entry name" value="serine/threonine-protein kinase N3 isoform X1"/>
    <property type="match status" value="1"/>
</dbReference>
<dbReference type="Pfam" id="PF00433">
    <property type="entry name" value="Pkinase_C"/>
    <property type="match status" value="1"/>
</dbReference>
<dbReference type="InterPro" id="IPR011072">
    <property type="entry name" value="HR1_rho-bd"/>
</dbReference>
<feature type="binding site" evidence="22">
    <location>
        <position position="579"/>
    </location>
    <ligand>
        <name>ATP</name>
        <dbReference type="ChEBI" id="CHEBI:30616"/>
    </ligand>
</feature>
<evidence type="ECO:0000256" key="9">
    <source>
        <dbReference type="ARBA" id="ARBA00022737"/>
    </source>
</evidence>
<dbReference type="CDD" id="cd05589">
    <property type="entry name" value="STKc_PKN"/>
    <property type="match status" value="1"/>
</dbReference>
<dbReference type="FunFam" id="1.10.287.160:FF:000002">
    <property type="entry name" value="Putative serine/threonine-protein kinase N2"/>
    <property type="match status" value="1"/>
</dbReference>
<dbReference type="SUPFAM" id="SSF49562">
    <property type="entry name" value="C2 domain (Calcium/lipid-binding domain, CaLB)"/>
    <property type="match status" value="1"/>
</dbReference>
<dbReference type="SMART" id="SM00220">
    <property type="entry name" value="S_TKc"/>
    <property type="match status" value="1"/>
</dbReference>
<dbReference type="AlphaFoldDB" id="A0A8B9CQD2"/>
<evidence type="ECO:0000256" key="5">
    <source>
        <dbReference type="ARBA" id="ARBA00022490"/>
    </source>
</evidence>
<dbReference type="FunFam" id="1.10.287.160:FF:000001">
    <property type="entry name" value="Putative serine/threonine-protein kinase N2"/>
    <property type="match status" value="1"/>
</dbReference>
<evidence type="ECO:0000256" key="19">
    <source>
        <dbReference type="ARBA" id="ARBA00075654"/>
    </source>
</evidence>
<dbReference type="PROSITE" id="PS00108">
    <property type="entry name" value="PROTEIN_KINASE_ST"/>
    <property type="match status" value="1"/>
</dbReference>
<dbReference type="Gene3D" id="1.10.510.10">
    <property type="entry name" value="Transferase(Phosphotransferase) domain 1"/>
    <property type="match status" value="1"/>
</dbReference>
<evidence type="ECO:0000256" key="4">
    <source>
        <dbReference type="ARBA" id="ARBA00012429"/>
    </source>
</evidence>
<dbReference type="GeneTree" id="ENSGT00940000154990"/>
<evidence type="ECO:0000256" key="2">
    <source>
        <dbReference type="ARBA" id="ARBA00004556"/>
    </source>
</evidence>
<feature type="domain" description="REM-1" evidence="26">
    <location>
        <begin position="99"/>
        <end position="181"/>
    </location>
</feature>
<dbReference type="PROSITE" id="PS51285">
    <property type="entry name" value="AGC_KINASE_CTER"/>
    <property type="match status" value="1"/>
</dbReference>
<dbReference type="SMART" id="SM00742">
    <property type="entry name" value="Hr1"/>
    <property type="match status" value="3"/>
</dbReference>
<evidence type="ECO:0000259" key="25">
    <source>
        <dbReference type="PROSITE" id="PS51285"/>
    </source>
</evidence>
<dbReference type="PROSITE" id="PS50011">
    <property type="entry name" value="PROTEIN_KINASE_DOM"/>
    <property type="match status" value="1"/>
</dbReference>
<comment type="similarity">
    <text evidence="3">Belongs to the protein kinase superfamily. AGC Ser/Thr protein kinase family. PKC subfamily.</text>
</comment>
<evidence type="ECO:0000313" key="28">
    <source>
        <dbReference type="Proteomes" id="UP000694426"/>
    </source>
</evidence>
<evidence type="ECO:0000256" key="16">
    <source>
        <dbReference type="ARBA" id="ARBA00047470"/>
    </source>
</evidence>
<dbReference type="InterPro" id="IPR000719">
    <property type="entry name" value="Prot_kinase_dom"/>
</dbReference>
<keyword evidence="9" id="KW-0677">Repeat</keyword>
<dbReference type="CDD" id="cd11637">
    <property type="entry name" value="HR1_PKN3_3"/>
    <property type="match status" value="1"/>
</dbReference>
<keyword evidence="11" id="KW-0418">Kinase</keyword>
<dbReference type="GO" id="GO:0031267">
    <property type="term" value="F:small GTPase binding"/>
    <property type="evidence" value="ECO:0007669"/>
    <property type="project" value="InterPro"/>
</dbReference>
<keyword evidence="28" id="KW-1185">Reference proteome</keyword>
<comment type="catalytic activity">
    <reaction evidence="15">
        <text>L-threonyl-[protein] + ATP = O-phospho-L-threonyl-[protein] + ADP + H(+)</text>
        <dbReference type="Rhea" id="RHEA:46608"/>
        <dbReference type="Rhea" id="RHEA-COMP:11060"/>
        <dbReference type="Rhea" id="RHEA-COMP:11605"/>
        <dbReference type="ChEBI" id="CHEBI:15378"/>
        <dbReference type="ChEBI" id="CHEBI:30013"/>
        <dbReference type="ChEBI" id="CHEBI:30616"/>
        <dbReference type="ChEBI" id="CHEBI:61977"/>
        <dbReference type="ChEBI" id="CHEBI:456216"/>
        <dbReference type="EC" id="2.7.11.13"/>
    </reaction>
</comment>
<dbReference type="GO" id="GO:0048471">
    <property type="term" value="C:perinuclear region of cytoplasm"/>
    <property type="evidence" value="ECO:0007669"/>
    <property type="project" value="UniProtKB-SubCell"/>
</dbReference>
<evidence type="ECO:0000256" key="11">
    <source>
        <dbReference type="ARBA" id="ARBA00022777"/>
    </source>
</evidence>
<reference evidence="27" key="1">
    <citation type="submission" date="2025-08" db="UniProtKB">
        <authorList>
            <consortium name="Ensembl"/>
        </authorList>
    </citation>
    <scope>IDENTIFICATION</scope>
</reference>
<dbReference type="Proteomes" id="UP000694426">
    <property type="component" value="Unplaced"/>
</dbReference>
<dbReference type="Gene3D" id="3.30.200.20">
    <property type="entry name" value="Phosphorylase Kinase, domain 1"/>
    <property type="match status" value="1"/>
</dbReference>
<proteinExistence type="inferred from homology"/>
<reference evidence="27" key="2">
    <citation type="submission" date="2025-09" db="UniProtKB">
        <authorList>
            <consortium name="Ensembl"/>
        </authorList>
    </citation>
    <scope>IDENTIFICATION</scope>
</reference>
<sequence length="880" mass="99862">MCDPKPLGNGVNLMDPGFQQKLEGEKELLRRAIQKELKIKEGAENLRKATTDRKNLVHIEHVLKSSNRKLEQLHWELQELNARIVITDKEENRTDGSLSPDPCLWERNPNPMATKVEALKKQLHVEMKVKQGAENMIQMYSSATSKERKLLATAQQMLQDSKTKIEIIRMQIVKVSQSAGGMEDAVDPAAPRSRIELRHHLRIEAAVAEGAKNVLKILGGSRVQDRKFLAEAQGRLQESSQKIDLLRLSLEHQLSELSPDHPKRALIKQELVNTSSLGAQHGIIQPTSVIKPTALTGTLEVRLMGCQDLLENVPGRSRMAGSSPVSGSPSDLKSLSRTRVGLGIPGRSVAGKYLRNEDLCNEVLAVLKVDNKVVGQTNWGPVNNQAWDQSFVIELDRSRELEIAIYWRDWRELCAVKFLRLDDFLDNERHGMCLLLEPQGMLFAEVMFCNPVIERKPKLQRQKRIFPKQKGKEFLRAPQMNMNVAAWGRLMMSFLPPCSSMNTLSPPLHDPIHTDFSPVPTQNHADSITKLSSNSSLFLCRKRAVQLEDFRCIAMLGRGHFGKVLLAQYKATGKLYAIKALKKKDIIRRDEIDSLNCEKRIFEVVNSSDHPFLVNMFACFQTPHHACFVMEYTPGGDLMMRIHEDVFPEHMARFYTACVVLGLQFLHEKKIVYRDLKLDNLLLDAEGFVKIADFGLCKEGIGFGDRTNTFCGTPEFLAPEVLTDISYTRAVDWWGLGVLIYEMLVGESPFPGDDEEEVFDSIVNDEVRYPRFLSAEALSIIRKLLRKCPERRLGAGERDAEEIKIQAFFKEIDWDALYARTLKPPFVPTLRDPTDISNFDEEFTSQKPIVTPPEEVAFLTNKEQAVFKDFDFVSQHLLDI</sequence>
<evidence type="ECO:0000259" key="26">
    <source>
        <dbReference type="PROSITE" id="PS51860"/>
    </source>
</evidence>
<dbReference type="InterPro" id="IPR000961">
    <property type="entry name" value="AGC-kinase_C"/>
</dbReference>
<keyword evidence="8" id="KW-0808">Transferase</keyword>
<keyword evidence="5" id="KW-0963">Cytoplasm</keyword>
<keyword evidence="13 21" id="KW-0175">Coiled coil</keyword>
<evidence type="ECO:0000259" key="24">
    <source>
        <dbReference type="PROSITE" id="PS50011"/>
    </source>
</evidence>
<keyword evidence="10 22" id="KW-0547">Nucleotide-binding</keyword>
<evidence type="ECO:0000256" key="17">
    <source>
        <dbReference type="ARBA" id="ARBA00054343"/>
    </source>
</evidence>
<dbReference type="InterPro" id="IPR017441">
    <property type="entry name" value="Protein_kinase_ATP_BS"/>
</dbReference>
<dbReference type="FunFam" id="1.10.510.10:FF:000038">
    <property type="entry name" value="serine/threonine-protein kinase N2 isoform X1"/>
    <property type="match status" value="1"/>
</dbReference>
<feature type="coiled-coil region" evidence="23">
    <location>
        <begin position="63"/>
        <end position="90"/>
    </location>
</feature>
<dbReference type="Gene3D" id="1.10.287.160">
    <property type="entry name" value="HR1 repeat"/>
    <property type="match status" value="3"/>
</dbReference>
<dbReference type="InterPro" id="IPR017892">
    <property type="entry name" value="Pkinase_C"/>
</dbReference>
<protein>
    <recommendedName>
        <fullName evidence="18">Serine/threonine-protein kinase N3</fullName>
        <ecNumber evidence="4">2.7.11.13</ecNumber>
    </recommendedName>
    <alternativeName>
        <fullName evidence="19">Protein kinase PKN-beta</fullName>
    </alternativeName>
    <alternativeName>
        <fullName evidence="20">Protein-kinase C-related kinase 3</fullName>
    </alternativeName>
</protein>
<dbReference type="InterPro" id="IPR036274">
    <property type="entry name" value="HR1_rpt_sf"/>
</dbReference>
<dbReference type="InterPro" id="IPR008271">
    <property type="entry name" value="Ser/Thr_kinase_AS"/>
</dbReference>
<keyword evidence="12 22" id="KW-0067">ATP-binding</keyword>
<evidence type="ECO:0000256" key="23">
    <source>
        <dbReference type="SAM" id="Coils"/>
    </source>
</evidence>
<organism evidence="27 28">
    <name type="scientific">Anser brachyrhynchus</name>
    <name type="common">Pink-footed goose</name>
    <dbReference type="NCBI Taxonomy" id="132585"/>
    <lineage>
        <taxon>Eukaryota</taxon>
        <taxon>Metazoa</taxon>
        <taxon>Chordata</taxon>
        <taxon>Craniata</taxon>
        <taxon>Vertebrata</taxon>
        <taxon>Euteleostomi</taxon>
        <taxon>Archelosauria</taxon>
        <taxon>Archosauria</taxon>
        <taxon>Dinosauria</taxon>
        <taxon>Saurischia</taxon>
        <taxon>Theropoda</taxon>
        <taxon>Coelurosauria</taxon>
        <taxon>Aves</taxon>
        <taxon>Neognathae</taxon>
        <taxon>Galloanserae</taxon>
        <taxon>Anseriformes</taxon>
        <taxon>Anatidae</taxon>
        <taxon>Anserinae</taxon>
        <taxon>Anser</taxon>
    </lineage>
</organism>
<feature type="domain" description="AGC-kinase C-terminal" evidence="25">
    <location>
        <begin position="810"/>
        <end position="880"/>
    </location>
</feature>
<evidence type="ECO:0000256" key="18">
    <source>
        <dbReference type="ARBA" id="ARBA00072338"/>
    </source>
</evidence>
<dbReference type="GO" id="GO:0005634">
    <property type="term" value="C:nucleus"/>
    <property type="evidence" value="ECO:0007669"/>
    <property type="project" value="UniProtKB-SubCell"/>
</dbReference>
<dbReference type="FunFam" id="1.10.287.160:FF:000003">
    <property type="entry name" value="Putative serine/threonine-protein kinase N2"/>
    <property type="match status" value="1"/>
</dbReference>
<evidence type="ECO:0000256" key="3">
    <source>
        <dbReference type="ARBA" id="ARBA00005490"/>
    </source>
</evidence>
<gene>
    <name evidence="27" type="primary">PKN1</name>
</gene>
<keyword evidence="6" id="KW-0723">Serine/threonine-protein kinase</keyword>
<dbReference type="InterPro" id="IPR037313">
    <property type="entry name" value="PKN_HR1_1"/>
</dbReference>
<evidence type="ECO:0000256" key="12">
    <source>
        <dbReference type="ARBA" id="ARBA00022840"/>
    </source>
</evidence>
<evidence type="ECO:0000256" key="10">
    <source>
        <dbReference type="ARBA" id="ARBA00022741"/>
    </source>
</evidence>
<evidence type="ECO:0000256" key="21">
    <source>
        <dbReference type="PROSITE-ProRule" id="PRU01207"/>
    </source>
</evidence>
<dbReference type="InterPro" id="IPR035892">
    <property type="entry name" value="C2_domain_sf"/>
</dbReference>
<dbReference type="PROSITE" id="PS51860">
    <property type="entry name" value="REM_1"/>
    <property type="match status" value="3"/>
</dbReference>
<comment type="function">
    <text evidence="17">Contributes to invasiveness in malignant prostate cancer.</text>
</comment>
<keyword evidence="14" id="KW-0539">Nucleus</keyword>
<dbReference type="GO" id="GO:0007165">
    <property type="term" value="P:signal transduction"/>
    <property type="evidence" value="ECO:0007669"/>
    <property type="project" value="InterPro"/>
</dbReference>
<evidence type="ECO:0000256" key="1">
    <source>
        <dbReference type="ARBA" id="ARBA00004123"/>
    </source>
</evidence>
<comment type="subcellular location">
    <subcellularLocation>
        <location evidence="2">Cytoplasm</location>
        <location evidence="2">Perinuclear region</location>
    </subcellularLocation>
    <subcellularLocation>
        <location evidence="1">Nucleus</location>
    </subcellularLocation>
</comment>
<evidence type="ECO:0000313" key="27">
    <source>
        <dbReference type="Ensembl" id="ENSABRP00000023768.1"/>
    </source>
</evidence>
<accession>A0A8B9CQD2</accession>
<evidence type="ECO:0000256" key="7">
    <source>
        <dbReference type="ARBA" id="ARBA00022553"/>
    </source>
</evidence>
<dbReference type="InterPro" id="IPR011009">
    <property type="entry name" value="Kinase-like_dom_sf"/>
</dbReference>
<dbReference type="PROSITE" id="PS00107">
    <property type="entry name" value="PROTEIN_KINASE_ATP"/>
    <property type="match status" value="1"/>
</dbReference>
<evidence type="ECO:0000256" key="13">
    <source>
        <dbReference type="ARBA" id="ARBA00023054"/>
    </source>
</evidence>
<feature type="domain" description="Protein kinase" evidence="24">
    <location>
        <begin position="550"/>
        <end position="809"/>
    </location>
</feature>
<feature type="domain" description="REM-1" evidence="26">
    <location>
        <begin position="12"/>
        <end position="86"/>
    </location>
</feature>
<dbReference type="EC" id="2.7.11.13" evidence="4"/>
<evidence type="ECO:0000256" key="14">
    <source>
        <dbReference type="ARBA" id="ARBA00023242"/>
    </source>
</evidence>
<dbReference type="Pfam" id="PF02185">
    <property type="entry name" value="HR1"/>
    <property type="match status" value="3"/>
</dbReference>
<dbReference type="CDD" id="cd11622">
    <property type="entry name" value="HR1_PKN_1"/>
    <property type="match status" value="1"/>
</dbReference>
<dbReference type="GO" id="GO:0005524">
    <property type="term" value="F:ATP binding"/>
    <property type="evidence" value="ECO:0007669"/>
    <property type="project" value="UniProtKB-UniRule"/>
</dbReference>
<evidence type="ECO:0000256" key="6">
    <source>
        <dbReference type="ARBA" id="ARBA00022527"/>
    </source>
</evidence>
<comment type="catalytic activity">
    <reaction evidence="16">
        <text>L-seryl-[protein] + ATP = O-phospho-L-seryl-[protein] + ADP + H(+)</text>
        <dbReference type="Rhea" id="RHEA:17989"/>
        <dbReference type="Rhea" id="RHEA-COMP:9863"/>
        <dbReference type="Rhea" id="RHEA-COMP:11604"/>
        <dbReference type="ChEBI" id="CHEBI:15378"/>
        <dbReference type="ChEBI" id="CHEBI:29999"/>
        <dbReference type="ChEBI" id="CHEBI:30616"/>
        <dbReference type="ChEBI" id="CHEBI:83421"/>
        <dbReference type="ChEBI" id="CHEBI:456216"/>
        <dbReference type="EC" id="2.7.11.13"/>
    </reaction>
</comment>
<dbReference type="SMART" id="SM00133">
    <property type="entry name" value="S_TK_X"/>
    <property type="match status" value="1"/>
</dbReference>
<dbReference type="Ensembl" id="ENSABRT00000033343.1">
    <property type="protein sequence ID" value="ENSABRP00000023768.1"/>
    <property type="gene ID" value="ENSABRG00000019253.1"/>
</dbReference>
<keyword evidence="7" id="KW-0597">Phosphoprotein</keyword>
<evidence type="ECO:0000256" key="20">
    <source>
        <dbReference type="ARBA" id="ARBA00080559"/>
    </source>
</evidence>
<dbReference type="GO" id="GO:0004697">
    <property type="term" value="F:diacylglycerol-dependent serine/threonine kinase activity"/>
    <property type="evidence" value="ECO:0007669"/>
    <property type="project" value="UniProtKB-EC"/>
</dbReference>
<dbReference type="PANTHER" id="PTHR24351">
    <property type="entry name" value="RIBOSOMAL PROTEIN S6 KINASE"/>
    <property type="match status" value="1"/>
</dbReference>
<feature type="domain" description="REM-1" evidence="26">
    <location>
        <begin position="196"/>
        <end position="259"/>
    </location>
</feature>
<dbReference type="SUPFAM" id="SSF46585">
    <property type="entry name" value="HR1 repeat"/>
    <property type="match status" value="3"/>
</dbReference>
<evidence type="ECO:0000256" key="8">
    <source>
        <dbReference type="ARBA" id="ARBA00022679"/>
    </source>
</evidence>
<evidence type="ECO:0000256" key="22">
    <source>
        <dbReference type="PROSITE-ProRule" id="PRU10141"/>
    </source>
</evidence>